<proteinExistence type="predicted"/>
<dbReference type="EMBL" id="MU630698">
    <property type="protein sequence ID" value="KAJ1253782.1"/>
    <property type="molecule type" value="Genomic_DNA"/>
</dbReference>
<keyword evidence="2" id="KW-1185">Reference proteome</keyword>
<evidence type="ECO:0000313" key="2">
    <source>
        <dbReference type="Proteomes" id="UP001164776"/>
    </source>
</evidence>
<dbReference type="Proteomes" id="UP001164776">
    <property type="component" value="Unassembled WGS sequence"/>
</dbReference>
<name>A0A9W8CDI1_9POAL</name>
<protein>
    <submittedName>
        <fullName evidence="1">Uncharacterized protein</fullName>
    </submittedName>
</protein>
<gene>
    <name evidence="1" type="ORF">BS78_K188500</name>
</gene>
<sequence>MDVAAASGEPVGLGLSVACTLGTAAGCSEAMLGCRATLACTEGCAMDTGLPFAKTSRCVGQTGSGRQPGKQAP</sequence>
<organism evidence="1 2">
    <name type="scientific">Paspalum vaginatum</name>
    <name type="common">seashore paspalum</name>
    <dbReference type="NCBI Taxonomy" id="158149"/>
    <lineage>
        <taxon>Eukaryota</taxon>
        <taxon>Viridiplantae</taxon>
        <taxon>Streptophyta</taxon>
        <taxon>Embryophyta</taxon>
        <taxon>Tracheophyta</taxon>
        <taxon>Spermatophyta</taxon>
        <taxon>Magnoliopsida</taxon>
        <taxon>Liliopsida</taxon>
        <taxon>Poales</taxon>
        <taxon>Poaceae</taxon>
        <taxon>PACMAD clade</taxon>
        <taxon>Panicoideae</taxon>
        <taxon>Andropogonodae</taxon>
        <taxon>Paspaleae</taxon>
        <taxon>Paspalinae</taxon>
        <taxon>Paspalum</taxon>
    </lineage>
</organism>
<evidence type="ECO:0000313" key="1">
    <source>
        <dbReference type="EMBL" id="KAJ1253782.1"/>
    </source>
</evidence>
<comment type="caution">
    <text evidence="1">The sequence shown here is derived from an EMBL/GenBank/DDBJ whole genome shotgun (WGS) entry which is preliminary data.</text>
</comment>
<dbReference type="AlphaFoldDB" id="A0A9W8CDI1"/>
<reference evidence="1 2" key="1">
    <citation type="submission" date="2022-10" db="EMBL/GenBank/DDBJ databases">
        <title>WGS assembly of Paspalum vaginatum 540-79.</title>
        <authorList>
            <person name="Sun G."/>
            <person name="Wase N."/>
            <person name="Shu S."/>
            <person name="Jenkins J."/>
            <person name="Zhou B."/>
            <person name="Torres-Rodriguez J."/>
            <person name="Chen C."/>
            <person name="Sandor L."/>
            <person name="Plott C."/>
            <person name="Yoshinga Y."/>
            <person name="Daum C."/>
            <person name="Qi P."/>
            <person name="Barry K."/>
            <person name="Lipzen A."/>
            <person name="Berry L."/>
            <person name="Pedersen C."/>
            <person name="Gottilla T."/>
            <person name="Foltz A."/>
            <person name="Yu H."/>
            <person name="O'Malley R."/>
            <person name="Zhang C."/>
            <person name="Devos K."/>
            <person name="Sigmon B."/>
            <person name="Yu B."/>
            <person name="Obata T."/>
            <person name="Schmutz J."/>
            <person name="Schnable J."/>
        </authorList>
    </citation>
    <scope>NUCLEOTIDE SEQUENCE [LARGE SCALE GENOMIC DNA]</scope>
    <source>
        <strain evidence="2">cv. 540-79</strain>
    </source>
</reference>
<accession>A0A9W8CDI1</accession>